<dbReference type="EMBL" id="HBKQ01004577">
    <property type="protein sequence ID" value="CAE2207260.1"/>
    <property type="molecule type" value="Transcribed_RNA"/>
</dbReference>
<organism evidence="3">
    <name type="scientific">Odontella aurita</name>
    <dbReference type="NCBI Taxonomy" id="265563"/>
    <lineage>
        <taxon>Eukaryota</taxon>
        <taxon>Sar</taxon>
        <taxon>Stramenopiles</taxon>
        <taxon>Ochrophyta</taxon>
        <taxon>Bacillariophyta</taxon>
        <taxon>Mediophyceae</taxon>
        <taxon>Biddulphiophycidae</taxon>
        <taxon>Eupodiscales</taxon>
        <taxon>Odontellaceae</taxon>
        <taxon>Odontella</taxon>
    </lineage>
</organism>
<evidence type="ECO:0000256" key="1">
    <source>
        <dbReference type="ARBA" id="ARBA00007727"/>
    </source>
</evidence>
<dbReference type="GO" id="GO:0016413">
    <property type="term" value="F:O-acetyltransferase activity"/>
    <property type="evidence" value="ECO:0007669"/>
    <property type="project" value="InterPro"/>
</dbReference>
<dbReference type="PANTHER" id="PTHR32285:SF48">
    <property type="entry name" value="PROTEIN TRICHOME BIREFRINGENCE-LIKE 19"/>
    <property type="match status" value="1"/>
</dbReference>
<feature type="domain" description="Trichome birefringence-like C-terminal" evidence="2">
    <location>
        <begin position="266"/>
        <end position="425"/>
    </location>
</feature>
<evidence type="ECO:0000313" key="3">
    <source>
        <dbReference type="EMBL" id="CAE2207260.1"/>
    </source>
</evidence>
<dbReference type="AlphaFoldDB" id="A0A7S4M8K7"/>
<name>A0A7S4M8K7_9STRA</name>
<reference evidence="3" key="1">
    <citation type="submission" date="2021-01" db="EMBL/GenBank/DDBJ databases">
        <authorList>
            <person name="Corre E."/>
            <person name="Pelletier E."/>
            <person name="Niang G."/>
            <person name="Scheremetjew M."/>
            <person name="Finn R."/>
            <person name="Kale V."/>
            <person name="Holt S."/>
            <person name="Cochrane G."/>
            <person name="Meng A."/>
            <person name="Brown T."/>
            <person name="Cohen L."/>
        </authorList>
    </citation>
    <scope>NUCLEOTIDE SEQUENCE</scope>
    <source>
        <strain evidence="3">Isolate 1302-5</strain>
    </source>
</reference>
<dbReference type="InterPro" id="IPR026057">
    <property type="entry name" value="TBL_C"/>
</dbReference>
<comment type="similarity">
    <text evidence="1">Belongs to the PC-esterase family. TBL subfamily.</text>
</comment>
<dbReference type="PANTHER" id="PTHR32285">
    <property type="entry name" value="PROTEIN TRICHOME BIREFRINGENCE-LIKE 9-RELATED"/>
    <property type="match status" value="1"/>
</dbReference>
<gene>
    <name evidence="3" type="ORF">OAUR00152_LOCUS3152</name>
</gene>
<accession>A0A7S4M8K7</accession>
<sequence>MKVLGIKAKAGATLMIGAGALLFLYSEESFNDGNGSALPTRTLVGGTSCSSRRGADLGSGGRWEKNPQAGPLMQYGLPWSPVVMGRGTLVKADELHLEGWATDPSNHLPSLRSTKYRDPSTYVWRDDPSTEEECGPMVPLNGDAFCDTTIRLGIGKVMFLGDSLSKYHSVALMNQIRASEGATSMPDNGGYYASHTCSGRHTVKIVFITNKLLMEKSSPAVPDTMKHTWDPLPWKEEYMSGALSGGGTDSSLRTLLIVNTGAHHGKFKDYTYVNKAIDDFLSDVKTKFHRPKDIVVLRTTPPGHPACEKMDHPFENEAEREEFITSLTKDDTPEAQEWKKKLKLYQWDKYEKMNEHLREAVRMYNKDDSHSGPSNVHLLDVSHMTNLRPDGHMGGIDNKNPNKKVDCLHYSLPGPIDWWSNLLFANLADLPTHITRLR</sequence>
<dbReference type="Pfam" id="PF13839">
    <property type="entry name" value="PC-Esterase"/>
    <property type="match status" value="1"/>
</dbReference>
<evidence type="ECO:0000259" key="2">
    <source>
        <dbReference type="Pfam" id="PF13839"/>
    </source>
</evidence>
<protein>
    <recommendedName>
        <fullName evidence="2">Trichome birefringence-like C-terminal domain-containing protein</fullName>
    </recommendedName>
</protein>
<dbReference type="InterPro" id="IPR029962">
    <property type="entry name" value="TBL"/>
</dbReference>
<proteinExistence type="inferred from homology"/>